<feature type="signal peptide" evidence="4">
    <location>
        <begin position="1"/>
        <end position="21"/>
    </location>
</feature>
<evidence type="ECO:0000256" key="4">
    <source>
        <dbReference type="SAM" id="SignalP"/>
    </source>
</evidence>
<dbReference type="Gene3D" id="2.60.40.1120">
    <property type="entry name" value="Carboxypeptidase-like, regulatory domain"/>
    <property type="match status" value="1"/>
</dbReference>
<dbReference type="AlphaFoldDB" id="A0A4U1CX05"/>
<dbReference type="SUPFAM" id="SSF49478">
    <property type="entry name" value="Cna protein B-type domain"/>
    <property type="match status" value="1"/>
</dbReference>
<sequence>MFNRRFLLFFSLTLLSLNVHSQTLLKGKTVDQRGYLPYVNIILVDQQDTTQVKSLTSDSIGNFELKNIRKGKYTLSFSLIGYQRNTRTISFETSVLRTVALGDVILIEELNLLSEVTISGGTPSFRTQNGQLKIGVANNAFFKSASNLLDVFKKLPGLQVNQDGTMQLASRATPTLFVDGKPANMNNDEIQTYLSSLSPDMVESIEIINQPSSKYDGEYQGIIDVKLKRHQSLGLKGTYNGRFQRNNYSLLDNNLSLVYKTNRFIYDLKLGHTTGSTFYKYHALQYLPDANAMTTDTRTATANQNYNVQAKISYELKKGQNIEAFVRNFQITREATSRNLLITQNPDLSKTIGLIKSNNDAFPKQHNYAGGFNYDAQFKSSELHLIASFAQVDNRQTEDIQNRNDFTNTLLNYWKTKSRNNILIRMAQVDYVKNMSVGKLEFGGKFAYSTTQNDLRYDTLGNDAIFSLDLKRSNQFQYQEYIAAGYLSYIGNWNKFNYRLSLRTEHTTTEANSITTNMITERRYLKWLPSLSLTYAINKDEQLTLSYSRRLTRPTFAALNPFRFYYSPRHYWIGNPYLQPSTTNLLALSFSRKVLNISLNAGREINPMERYPEYNPETNELIFLGRNIPYRDFANILVSLPVTVNKWWRMNNNAGLYYNKELRPYFGNVYKIPIYNYTLNGSQVFSLKEWLLDLSYTYESKSGNGLYIMKPVYGIDFGLQKAWLKNTINTKLTLYDAFDNIKRRLIFRDKTMFNNDFYHYFASQRLVFSLTYNFGNSTYKARENKKSDEENRAN</sequence>
<dbReference type="SUPFAM" id="SSF56935">
    <property type="entry name" value="Porins"/>
    <property type="match status" value="1"/>
</dbReference>
<dbReference type="InterPro" id="IPR012910">
    <property type="entry name" value="Plug_dom"/>
</dbReference>
<evidence type="ECO:0000256" key="2">
    <source>
        <dbReference type="ARBA" id="ARBA00023136"/>
    </source>
</evidence>
<name>A0A4U1CX05_9SPHI</name>
<dbReference type="GO" id="GO:0009279">
    <property type="term" value="C:cell outer membrane"/>
    <property type="evidence" value="ECO:0007669"/>
    <property type="project" value="UniProtKB-SubCell"/>
</dbReference>
<comment type="caution">
    <text evidence="7">The sequence shown here is derived from an EMBL/GenBank/DDBJ whole genome shotgun (WGS) entry which is preliminary data.</text>
</comment>
<keyword evidence="3" id="KW-0998">Cell outer membrane</keyword>
<keyword evidence="2" id="KW-0472">Membrane</keyword>
<accession>A0A4U1CX05</accession>
<dbReference type="Proteomes" id="UP000309488">
    <property type="component" value="Unassembled WGS sequence"/>
</dbReference>
<dbReference type="Pfam" id="PF14905">
    <property type="entry name" value="OMP_b-brl_3"/>
    <property type="match status" value="1"/>
</dbReference>
<proteinExistence type="predicted"/>
<feature type="domain" description="Outer membrane protein beta-barrel" evidence="6">
    <location>
        <begin position="380"/>
        <end position="772"/>
    </location>
</feature>
<keyword evidence="4" id="KW-0732">Signal</keyword>
<evidence type="ECO:0000313" key="7">
    <source>
        <dbReference type="EMBL" id="TKC12885.1"/>
    </source>
</evidence>
<gene>
    <name evidence="7" type="ORF">FA048_04510</name>
</gene>
<evidence type="ECO:0000256" key="3">
    <source>
        <dbReference type="ARBA" id="ARBA00023237"/>
    </source>
</evidence>
<evidence type="ECO:0000256" key="1">
    <source>
        <dbReference type="ARBA" id="ARBA00004442"/>
    </source>
</evidence>
<dbReference type="PANTHER" id="PTHR40980:SF4">
    <property type="entry name" value="TONB-DEPENDENT RECEPTOR-LIKE BETA-BARREL DOMAIN-CONTAINING PROTEIN"/>
    <property type="match status" value="1"/>
</dbReference>
<protein>
    <submittedName>
        <fullName evidence="7">TonB-dependent receptor</fullName>
    </submittedName>
</protein>
<dbReference type="Gene3D" id="2.40.170.20">
    <property type="entry name" value="TonB-dependent receptor, beta-barrel domain"/>
    <property type="match status" value="1"/>
</dbReference>
<dbReference type="RefSeq" id="WP_136839008.1">
    <property type="nucleotide sequence ID" value="NZ_SWBR01000001.1"/>
</dbReference>
<evidence type="ECO:0000259" key="5">
    <source>
        <dbReference type="Pfam" id="PF07715"/>
    </source>
</evidence>
<comment type="subcellular location">
    <subcellularLocation>
        <location evidence="1">Cell outer membrane</location>
    </subcellularLocation>
</comment>
<evidence type="ECO:0000259" key="6">
    <source>
        <dbReference type="Pfam" id="PF14905"/>
    </source>
</evidence>
<dbReference type="Pfam" id="PF13715">
    <property type="entry name" value="CarbopepD_reg_2"/>
    <property type="match status" value="1"/>
</dbReference>
<reference evidence="7 8" key="1">
    <citation type="submission" date="2019-04" db="EMBL/GenBank/DDBJ databases">
        <title>Pedobacter sp. RP-3-22 sp. nov., isolated from Arctic soil.</title>
        <authorList>
            <person name="Dahal R.H."/>
            <person name="Kim D.-U."/>
        </authorList>
    </citation>
    <scope>NUCLEOTIDE SEQUENCE [LARGE SCALE GENOMIC DNA]</scope>
    <source>
        <strain evidence="7 8">RP-3-22</strain>
    </source>
</reference>
<feature type="chain" id="PRO_5020859825" evidence="4">
    <location>
        <begin position="22"/>
        <end position="794"/>
    </location>
</feature>
<dbReference type="InterPro" id="IPR036942">
    <property type="entry name" value="Beta-barrel_TonB_sf"/>
</dbReference>
<dbReference type="Pfam" id="PF07715">
    <property type="entry name" value="Plug"/>
    <property type="match status" value="1"/>
</dbReference>
<keyword evidence="8" id="KW-1185">Reference proteome</keyword>
<keyword evidence="7" id="KW-0675">Receptor</keyword>
<dbReference type="InterPro" id="IPR037066">
    <property type="entry name" value="Plug_dom_sf"/>
</dbReference>
<evidence type="ECO:0000313" key="8">
    <source>
        <dbReference type="Proteomes" id="UP000309488"/>
    </source>
</evidence>
<dbReference type="OrthoDB" id="905812at2"/>
<dbReference type="InterPro" id="IPR041700">
    <property type="entry name" value="OMP_b-brl_3"/>
</dbReference>
<dbReference type="PANTHER" id="PTHR40980">
    <property type="entry name" value="PLUG DOMAIN-CONTAINING PROTEIN"/>
    <property type="match status" value="1"/>
</dbReference>
<feature type="domain" description="TonB-dependent receptor plug" evidence="5">
    <location>
        <begin position="145"/>
        <end position="215"/>
    </location>
</feature>
<dbReference type="Gene3D" id="2.170.130.10">
    <property type="entry name" value="TonB-dependent receptor, plug domain"/>
    <property type="match status" value="1"/>
</dbReference>
<dbReference type="EMBL" id="SWBR01000001">
    <property type="protein sequence ID" value="TKC12885.1"/>
    <property type="molecule type" value="Genomic_DNA"/>
</dbReference>
<organism evidence="7 8">
    <name type="scientific">Pedobacter polaris</name>
    <dbReference type="NCBI Taxonomy" id="2571273"/>
    <lineage>
        <taxon>Bacteria</taxon>
        <taxon>Pseudomonadati</taxon>
        <taxon>Bacteroidota</taxon>
        <taxon>Sphingobacteriia</taxon>
        <taxon>Sphingobacteriales</taxon>
        <taxon>Sphingobacteriaceae</taxon>
        <taxon>Pedobacter</taxon>
    </lineage>
</organism>